<name>A0AC59ZAV5_RANTA</name>
<dbReference type="EMBL" id="OX596110">
    <property type="protein sequence ID" value="CAN0343770.1"/>
    <property type="molecule type" value="Genomic_DNA"/>
</dbReference>
<organism evidence="1 2">
    <name type="scientific">Rangifer tarandus platyrhynchus</name>
    <name type="common">Svalbard reindeer</name>
    <dbReference type="NCBI Taxonomy" id="3082113"/>
    <lineage>
        <taxon>Eukaryota</taxon>
        <taxon>Metazoa</taxon>
        <taxon>Chordata</taxon>
        <taxon>Craniata</taxon>
        <taxon>Vertebrata</taxon>
        <taxon>Euteleostomi</taxon>
        <taxon>Mammalia</taxon>
        <taxon>Eutheria</taxon>
        <taxon>Laurasiatheria</taxon>
        <taxon>Artiodactyla</taxon>
        <taxon>Ruminantia</taxon>
        <taxon>Pecora</taxon>
        <taxon>Cervidae</taxon>
        <taxon>Odocoileinae</taxon>
        <taxon>Rangifer</taxon>
    </lineage>
</organism>
<dbReference type="Proteomes" id="UP001162501">
    <property type="component" value="Chromosome 26"/>
</dbReference>
<gene>
    <name evidence="1" type="ORF">MRATA1EN22A_LOCUS16096</name>
</gene>
<sequence>MPGLPVHHQLPNPPKPMSIELVMPSNHFILCCPLLLPPSIFPNIMVFSNESALHIMWPKYWSFSFNISPSNEHPGLISFRMDWLDLLAVQGILKSLLQHHSSKASILLRKCSAFFIVQLSHPYMTTGKTIALTRLPVPEAKPKKPPCKEGGEGTQREKEGKIDAGKRGNNLAENGDAETGQAQKPEGAPRADGSVCISGNWVLLVTVQFEILCFFF</sequence>
<accession>A0AC59ZAV5</accession>
<proteinExistence type="predicted"/>
<reference evidence="1" key="2">
    <citation type="submission" date="2025-03" db="EMBL/GenBank/DDBJ databases">
        <authorList>
            <consortium name="ELIXIR-Norway"/>
            <consortium name="Elixir Norway"/>
        </authorList>
    </citation>
    <scope>NUCLEOTIDE SEQUENCE</scope>
</reference>
<reference evidence="1" key="1">
    <citation type="submission" date="2023-05" db="EMBL/GenBank/DDBJ databases">
        <authorList>
            <consortium name="ELIXIR-Norway"/>
        </authorList>
    </citation>
    <scope>NUCLEOTIDE SEQUENCE</scope>
</reference>
<protein>
    <submittedName>
        <fullName evidence="1">Uncharacterized protein</fullName>
    </submittedName>
</protein>
<evidence type="ECO:0000313" key="1">
    <source>
        <dbReference type="EMBL" id="CAN0343770.1"/>
    </source>
</evidence>
<evidence type="ECO:0000313" key="2">
    <source>
        <dbReference type="Proteomes" id="UP001162501"/>
    </source>
</evidence>